<proteinExistence type="predicted"/>
<dbReference type="EMBL" id="JADOUA010000001">
    <property type="protein sequence ID" value="MBG6088497.1"/>
    <property type="molecule type" value="Genomic_DNA"/>
</dbReference>
<accession>A0A931DHV4</accession>
<evidence type="ECO:0000313" key="2">
    <source>
        <dbReference type="Proteomes" id="UP000614047"/>
    </source>
</evidence>
<sequence length="154" mass="16596">MGGKRYVFLDADGTIEEDGWFGVVVRAGTGIVYCQQYGGTACLQGAVEGYYVPVGASDPATGRNALRELRRLFERDLRGAGLPGDPRKEPEVLERVRSAVEAVVFWASGRGAGDAGEERGHLRLDDGRLAELDEAWIPVRTGDGPGVLVWCNSD</sequence>
<comment type="caution">
    <text evidence="1">The sequence shown here is derived from an EMBL/GenBank/DDBJ whole genome shotgun (WGS) entry which is preliminary data.</text>
</comment>
<name>A0A931DHV4_9ACTN</name>
<protein>
    <submittedName>
        <fullName evidence="1">Uncharacterized protein</fullName>
    </submittedName>
</protein>
<evidence type="ECO:0000313" key="1">
    <source>
        <dbReference type="EMBL" id="MBG6088497.1"/>
    </source>
</evidence>
<dbReference type="InterPro" id="IPR046182">
    <property type="entry name" value="DUF6210"/>
</dbReference>
<dbReference type="AlphaFoldDB" id="A0A931DHV4"/>
<organism evidence="1 2">
    <name type="scientific">Actinomadura viridis</name>
    <dbReference type="NCBI Taxonomy" id="58110"/>
    <lineage>
        <taxon>Bacteria</taxon>
        <taxon>Bacillati</taxon>
        <taxon>Actinomycetota</taxon>
        <taxon>Actinomycetes</taxon>
        <taxon>Streptosporangiales</taxon>
        <taxon>Thermomonosporaceae</taxon>
        <taxon>Actinomadura</taxon>
    </lineage>
</organism>
<gene>
    <name evidence="1" type="ORF">IW256_002610</name>
</gene>
<dbReference type="RefSeq" id="WP_197011209.1">
    <property type="nucleotide sequence ID" value="NZ_BAABES010000005.1"/>
</dbReference>
<dbReference type="Pfam" id="PF19715">
    <property type="entry name" value="DUF6210"/>
    <property type="match status" value="1"/>
</dbReference>
<keyword evidence="2" id="KW-1185">Reference proteome</keyword>
<reference evidence="1" key="1">
    <citation type="submission" date="2020-11" db="EMBL/GenBank/DDBJ databases">
        <title>Sequencing the genomes of 1000 actinobacteria strains.</title>
        <authorList>
            <person name="Klenk H.-P."/>
        </authorList>
    </citation>
    <scope>NUCLEOTIDE SEQUENCE</scope>
    <source>
        <strain evidence="1">DSM 43175</strain>
    </source>
</reference>
<dbReference type="Proteomes" id="UP000614047">
    <property type="component" value="Unassembled WGS sequence"/>
</dbReference>